<feature type="compositionally biased region" description="Polar residues" evidence="1">
    <location>
        <begin position="100"/>
        <end position="111"/>
    </location>
</feature>
<name>S9XFI6_SCHCR</name>
<dbReference type="GeneID" id="25036033"/>
<dbReference type="STRING" id="653667.S9XFI6"/>
<feature type="compositionally biased region" description="Polar residues" evidence="1">
    <location>
        <begin position="292"/>
        <end position="314"/>
    </location>
</feature>
<proteinExistence type="predicted"/>
<accession>S9XFI6</accession>
<feature type="compositionally biased region" description="Polar residues" evidence="1">
    <location>
        <begin position="267"/>
        <end position="284"/>
    </location>
</feature>
<dbReference type="AlphaFoldDB" id="S9XFI6"/>
<dbReference type="RefSeq" id="XP_013022265.1">
    <property type="nucleotide sequence ID" value="XM_013166811.1"/>
</dbReference>
<feature type="region of interest" description="Disordered" evidence="1">
    <location>
        <begin position="1"/>
        <end position="346"/>
    </location>
</feature>
<feature type="compositionally biased region" description="Basic and acidic residues" evidence="1">
    <location>
        <begin position="316"/>
        <end position="337"/>
    </location>
</feature>
<feature type="compositionally biased region" description="Polar residues" evidence="1">
    <location>
        <begin position="1"/>
        <end position="11"/>
    </location>
</feature>
<feature type="compositionally biased region" description="Polar residues" evidence="1">
    <location>
        <begin position="76"/>
        <end position="92"/>
    </location>
</feature>
<reference evidence="2 3" key="1">
    <citation type="journal article" date="2011" name="Science">
        <title>Comparative functional genomics of the fission yeasts.</title>
        <authorList>
            <person name="Rhind N."/>
            <person name="Chen Z."/>
            <person name="Yassour M."/>
            <person name="Thompson D.A."/>
            <person name="Haas B.J."/>
            <person name="Habib N."/>
            <person name="Wapinski I."/>
            <person name="Roy S."/>
            <person name="Lin M.F."/>
            <person name="Heiman D.I."/>
            <person name="Young S.K."/>
            <person name="Furuya K."/>
            <person name="Guo Y."/>
            <person name="Pidoux A."/>
            <person name="Chen H.M."/>
            <person name="Robbertse B."/>
            <person name="Goldberg J.M."/>
            <person name="Aoki K."/>
            <person name="Bayne E.H."/>
            <person name="Berlin A.M."/>
            <person name="Desjardins C.A."/>
            <person name="Dobbs E."/>
            <person name="Dukaj L."/>
            <person name="Fan L."/>
            <person name="FitzGerald M.G."/>
            <person name="French C."/>
            <person name="Gujja S."/>
            <person name="Hansen K."/>
            <person name="Keifenheim D."/>
            <person name="Levin J.Z."/>
            <person name="Mosher R.A."/>
            <person name="Mueller C.A."/>
            <person name="Pfiffner J."/>
            <person name="Priest M."/>
            <person name="Russ C."/>
            <person name="Smialowska A."/>
            <person name="Swoboda P."/>
            <person name="Sykes S.M."/>
            <person name="Vaughn M."/>
            <person name="Vengrova S."/>
            <person name="Yoder R."/>
            <person name="Zeng Q."/>
            <person name="Allshire R."/>
            <person name="Baulcombe D."/>
            <person name="Birren B.W."/>
            <person name="Brown W."/>
            <person name="Ekwall K."/>
            <person name="Kellis M."/>
            <person name="Leatherwood J."/>
            <person name="Levin H."/>
            <person name="Margalit H."/>
            <person name="Martienssen R."/>
            <person name="Nieduszynski C.A."/>
            <person name="Spatafora J.W."/>
            <person name="Friedman N."/>
            <person name="Dalgaard J.Z."/>
            <person name="Baumann P."/>
            <person name="Niki H."/>
            <person name="Regev A."/>
            <person name="Nusbaum C."/>
        </authorList>
    </citation>
    <scope>NUCLEOTIDE SEQUENCE [LARGE SCALE GENOMIC DNA]</scope>
    <source>
        <strain evidence="3">OY26 / ATCC MYA-4695 / CBS 11777 / NBRC 106824 / NRRL Y48691</strain>
    </source>
</reference>
<dbReference type="OrthoDB" id="3170343at2759"/>
<evidence type="ECO:0000256" key="1">
    <source>
        <dbReference type="SAM" id="MobiDB-lite"/>
    </source>
</evidence>
<dbReference type="OMA" id="SRAANDM"/>
<sequence length="346" mass="36360">MSSFTGKSSEMASKAKKYMSSPGSVQNTDQNFSNQEQTRSGGNFDNRFSDEERGYSNADQSAAPEYSHPSQGDPYSGQTADTKRGFSSQRSGGRTDYGNPRQSQGYTQSTEYGGDQGEDYGRNYGGSGGSYGSTGGASAGDYGTSGDYSTSGDYGGGNRTSTYNAGNQDVYNRTSSLGDENQYGRTQSTSGASQGNYNTTGDEASYQTSGNQGKYAQSGNLGEEGQYGSRATQHQPSSGSKSEGYNAGRYTTDPNAASSRAGGADQAGQNLTQSGGQRVNQAESTGRHGVQGTKSQAQDLGNEAQQHASFTSKMKGSMEKMFGKMTRDEELVQKGENMKTGGGGRL</sequence>
<evidence type="ECO:0000313" key="3">
    <source>
        <dbReference type="Proteomes" id="UP000015464"/>
    </source>
</evidence>
<feature type="compositionally biased region" description="Low complexity" evidence="1">
    <location>
        <begin position="139"/>
        <end position="152"/>
    </location>
</feature>
<evidence type="ECO:0000313" key="2">
    <source>
        <dbReference type="EMBL" id="EPY52381.1"/>
    </source>
</evidence>
<feature type="compositionally biased region" description="Gly residues" evidence="1">
    <location>
        <begin position="123"/>
        <end position="138"/>
    </location>
</feature>
<organism evidence="2 3">
    <name type="scientific">Schizosaccharomyces cryophilus (strain OY26 / ATCC MYA-4695 / CBS 11777 / NBRC 106824 / NRRL Y48691)</name>
    <name type="common">Fission yeast</name>
    <dbReference type="NCBI Taxonomy" id="653667"/>
    <lineage>
        <taxon>Eukaryota</taxon>
        <taxon>Fungi</taxon>
        <taxon>Dikarya</taxon>
        <taxon>Ascomycota</taxon>
        <taxon>Taphrinomycotina</taxon>
        <taxon>Schizosaccharomycetes</taxon>
        <taxon>Schizosaccharomycetales</taxon>
        <taxon>Schizosaccharomycetaceae</taxon>
        <taxon>Schizosaccharomyces</taxon>
    </lineage>
</organism>
<dbReference type="HOGENOM" id="CLU_802058_0_0_1"/>
<dbReference type="eggNOG" id="ENOG502RS2E">
    <property type="taxonomic scope" value="Eukaryota"/>
</dbReference>
<feature type="compositionally biased region" description="Polar residues" evidence="1">
    <location>
        <begin position="229"/>
        <end position="243"/>
    </location>
</feature>
<keyword evidence="3" id="KW-1185">Reference proteome</keyword>
<protein>
    <submittedName>
        <fullName evidence="2">Uncharacterized protein</fullName>
    </submittedName>
</protein>
<gene>
    <name evidence="2" type="ORF">SPOG_01707</name>
</gene>
<dbReference type="Proteomes" id="UP000015464">
    <property type="component" value="Unassembled WGS sequence"/>
</dbReference>
<feature type="compositionally biased region" description="Polar residues" evidence="1">
    <location>
        <begin position="21"/>
        <end position="43"/>
    </location>
</feature>
<dbReference type="EMBL" id="KE546989">
    <property type="protein sequence ID" value="EPY52381.1"/>
    <property type="molecule type" value="Genomic_DNA"/>
</dbReference>
<feature type="compositionally biased region" description="Polar residues" evidence="1">
    <location>
        <begin position="159"/>
        <end position="220"/>
    </location>
</feature>